<protein>
    <recommendedName>
        <fullName evidence="5">Spaetzle domain-containing protein</fullName>
    </recommendedName>
</protein>
<feature type="compositionally biased region" description="Basic and acidic residues" evidence="4">
    <location>
        <begin position="8"/>
        <end position="24"/>
    </location>
</feature>
<feature type="domain" description="Spaetzle" evidence="5">
    <location>
        <begin position="218"/>
        <end position="312"/>
    </location>
</feature>
<evidence type="ECO:0000313" key="6">
    <source>
        <dbReference type="EMBL" id="KAJ8937536.1"/>
    </source>
</evidence>
<evidence type="ECO:0000313" key="7">
    <source>
        <dbReference type="Proteomes" id="UP001162162"/>
    </source>
</evidence>
<reference evidence="6" key="1">
    <citation type="journal article" date="2023" name="Insect Mol. Biol.">
        <title>Genome sequencing provides insights into the evolution of gene families encoding plant cell wall-degrading enzymes in longhorned beetles.</title>
        <authorList>
            <person name="Shin N.R."/>
            <person name="Okamura Y."/>
            <person name="Kirsch R."/>
            <person name="Pauchet Y."/>
        </authorList>
    </citation>
    <scope>NUCLEOTIDE SEQUENCE</scope>
    <source>
        <strain evidence="6">AMC_N1</strain>
    </source>
</reference>
<dbReference type="GO" id="GO:0008083">
    <property type="term" value="F:growth factor activity"/>
    <property type="evidence" value="ECO:0007669"/>
    <property type="project" value="TreeGrafter"/>
</dbReference>
<evidence type="ECO:0000256" key="4">
    <source>
        <dbReference type="SAM" id="MobiDB-lite"/>
    </source>
</evidence>
<keyword evidence="1" id="KW-0732">Signal</keyword>
<dbReference type="InterPro" id="IPR032104">
    <property type="entry name" value="Spaetzle"/>
</dbReference>
<evidence type="ECO:0000259" key="5">
    <source>
        <dbReference type="Pfam" id="PF16077"/>
    </source>
</evidence>
<feature type="compositionally biased region" description="Polar residues" evidence="4">
    <location>
        <begin position="101"/>
        <end position="114"/>
    </location>
</feature>
<gene>
    <name evidence="6" type="ORF">NQ318_022960</name>
</gene>
<keyword evidence="2" id="KW-1015">Disulfide bond</keyword>
<dbReference type="GO" id="GO:0005121">
    <property type="term" value="F:Toll binding"/>
    <property type="evidence" value="ECO:0007669"/>
    <property type="project" value="TreeGrafter"/>
</dbReference>
<evidence type="ECO:0000256" key="2">
    <source>
        <dbReference type="ARBA" id="ARBA00023157"/>
    </source>
</evidence>
<proteinExistence type="predicted"/>
<feature type="region of interest" description="Disordered" evidence="4">
    <location>
        <begin position="1"/>
        <end position="37"/>
    </location>
</feature>
<keyword evidence="3" id="KW-0325">Glycoprotein</keyword>
<dbReference type="GO" id="GO:0045087">
    <property type="term" value="P:innate immune response"/>
    <property type="evidence" value="ECO:0007669"/>
    <property type="project" value="TreeGrafter"/>
</dbReference>
<keyword evidence="7" id="KW-1185">Reference proteome</keyword>
<dbReference type="Gene3D" id="2.10.90.10">
    <property type="entry name" value="Cystine-knot cytokines"/>
    <property type="match status" value="1"/>
</dbReference>
<dbReference type="PANTHER" id="PTHR23199">
    <property type="entry name" value="NEUROTROPHIN 1-RELATED"/>
    <property type="match status" value="1"/>
</dbReference>
<dbReference type="PANTHER" id="PTHR23199:SF12">
    <property type="entry name" value="NEUROTROPHIN 1-RELATED"/>
    <property type="match status" value="1"/>
</dbReference>
<dbReference type="InterPro" id="IPR029034">
    <property type="entry name" value="Cystine-knot_cytokine"/>
</dbReference>
<name>A0AAV8XGA0_9CUCU</name>
<dbReference type="EMBL" id="JAPWTK010000644">
    <property type="protein sequence ID" value="KAJ8937536.1"/>
    <property type="molecule type" value="Genomic_DNA"/>
</dbReference>
<dbReference type="AlphaFoldDB" id="A0AAV8XGA0"/>
<feature type="region of interest" description="Disordered" evidence="4">
    <location>
        <begin position="99"/>
        <end position="153"/>
    </location>
</feature>
<accession>A0AAV8XGA0</accession>
<comment type="caution">
    <text evidence="6">The sequence shown here is derived from an EMBL/GenBank/DDBJ whole genome shotgun (WGS) entry which is preliminary data.</text>
</comment>
<dbReference type="Proteomes" id="UP001162162">
    <property type="component" value="Unassembled WGS sequence"/>
</dbReference>
<evidence type="ECO:0000256" key="1">
    <source>
        <dbReference type="ARBA" id="ARBA00022729"/>
    </source>
</evidence>
<dbReference type="GO" id="GO:0021556">
    <property type="term" value="P:central nervous system formation"/>
    <property type="evidence" value="ECO:0007669"/>
    <property type="project" value="TreeGrafter"/>
</dbReference>
<evidence type="ECO:0000256" key="3">
    <source>
        <dbReference type="ARBA" id="ARBA00023180"/>
    </source>
</evidence>
<dbReference type="Pfam" id="PF16077">
    <property type="entry name" value="Spaetzle"/>
    <property type="match status" value="1"/>
</dbReference>
<dbReference type="FunFam" id="2.10.90.10:FF:000056">
    <property type="entry name" value="Protein spaetzle"/>
    <property type="match status" value="1"/>
</dbReference>
<dbReference type="SUPFAM" id="SSF57501">
    <property type="entry name" value="Cystine-knot cytokines"/>
    <property type="match status" value="1"/>
</dbReference>
<dbReference type="GO" id="GO:0005615">
    <property type="term" value="C:extracellular space"/>
    <property type="evidence" value="ECO:0007669"/>
    <property type="project" value="UniProtKB-ARBA"/>
</dbReference>
<organism evidence="6 7">
    <name type="scientific">Aromia moschata</name>
    <dbReference type="NCBI Taxonomy" id="1265417"/>
    <lineage>
        <taxon>Eukaryota</taxon>
        <taxon>Metazoa</taxon>
        <taxon>Ecdysozoa</taxon>
        <taxon>Arthropoda</taxon>
        <taxon>Hexapoda</taxon>
        <taxon>Insecta</taxon>
        <taxon>Pterygota</taxon>
        <taxon>Neoptera</taxon>
        <taxon>Endopterygota</taxon>
        <taxon>Coleoptera</taxon>
        <taxon>Polyphaga</taxon>
        <taxon>Cucujiformia</taxon>
        <taxon>Chrysomeloidea</taxon>
        <taxon>Cerambycidae</taxon>
        <taxon>Cerambycinae</taxon>
        <taxon>Callichromatini</taxon>
        <taxon>Aromia</taxon>
    </lineage>
</organism>
<sequence>MTCFTTSHGRDLPDRPTPRSRDPINVEPYRNYGTVGGNSAFQQLDRREMAAHGNYRRQNMPFADEPHGASVRHTHTSTTVDLTEDERNRNFERQMWDVFRQQPSNSRNNLNGSNVPDLASRNSNKRKSQGYDDSSRMVYPTEANDQPAPNDTAHIRSKRCYDGLCDEVEGYPTDKIHRILNHSKELRKFFSTKITEIIVTTPPNVDSRFGADSSMAEPLCKTMVHTRFPKSAVNMNNIEQLLINVDNYQQGIQYETCSTNNGPCMFAQEFPQDYVASCTQKYTVRKLMVVGKESDNPVFDDFKIPSCCVCTVQQVTNNGKT</sequence>
<feature type="region of interest" description="Disordered" evidence="4">
    <location>
        <begin position="62"/>
        <end position="87"/>
    </location>
</feature>
<dbReference type="InterPro" id="IPR052444">
    <property type="entry name" value="Spz/Toll_ligand-like"/>
</dbReference>